<keyword evidence="2" id="KW-0325">Glycoprotein</keyword>
<dbReference type="InterPro" id="IPR055356">
    <property type="entry name" value="ZP-N"/>
</dbReference>
<dbReference type="PROSITE" id="PS51034">
    <property type="entry name" value="ZP_2"/>
    <property type="match status" value="1"/>
</dbReference>
<keyword evidence="1" id="KW-1015">Disulfide bond</keyword>
<evidence type="ECO:0000256" key="3">
    <source>
        <dbReference type="SAM" id="SignalP"/>
    </source>
</evidence>
<evidence type="ECO:0000313" key="6">
    <source>
        <dbReference type="Proteomes" id="UP000316079"/>
    </source>
</evidence>
<dbReference type="InterPro" id="IPR055355">
    <property type="entry name" value="ZP-C"/>
</dbReference>
<evidence type="ECO:0000256" key="1">
    <source>
        <dbReference type="ARBA" id="ARBA00023157"/>
    </source>
</evidence>
<accession>A0A553RE89</accession>
<dbReference type="PANTHER" id="PTHR47130">
    <property type="entry name" value="SI:DKEY-19B23.11-RELATED"/>
    <property type="match status" value="1"/>
</dbReference>
<dbReference type="PANTHER" id="PTHR47130:SF3">
    <property type="entry name" value="ZONA PELLUCIDA PROTEIN"/>
    <property type="match status" value="1"/>
</dbReference>
<dbReference type="Pfam" id="PF00100">
    <property type="entry name" value="Zona_pellucida"/>
    <property type="match status" value="1"/>
</dbReference>
<keyword evidence="6" id="KW-1185">Reference proteome</keyword>
<dbReference type="Pfam" id="PF26562">
    <property type="entry name" value="Ig-like"/>
    <property type="match status" value="1"/>
</dbReference>
<dbReference type="AlphaFoldDB" id="A0A553RE89"/>
<keyword evidence="3" id="KW-0732">Signal</keyword>
<gene>
    <name evidence="5" type="ORF">DNTS_004526</name>
</gene>
<dbReference type="Proteomes" id="UP000316079">
    <property type="component" value="Unassembled WGS sequence"/>
</dbReference>
<dbReference type="OrthoDB" id="9944868at2759"/>
<comment type="caution">
    <text evidence="5">The sequence shown here is derived from an EMBL/GenBank/DDBJ whole genome shotgun (WGS) entry which is preliminary data.</text>
</comment>
<feature type="chain" id="PRO_5022097982" description="ZP domain-containing protein" evidence="3">
    <location>
        <begin position="20"/>
        <end position="919"/>
    </location>
</feature>
<name>A0A553RE89_9TELE</name>
<protein>
    <recommendedName>
        <fullName evidence="4">ZP domain-containing protein</fullName>
    </recommendedName>
</protein>
<evidence type="ECO:0000259" key="4">
    <source>
        <dbReference type="PROSITE" id="PS51034"/>
    </source>
</evidence>
<reference evidence="5 6" key="1">
    <citation type="journal article" date="2019" name="Sci. Data">
        <title>Hybrid genome assembly and annotation of Danionella translucida.</title>
        <authorList>
            <person name="Kadobianskyi M."/>
            <person name="Schulze L."/>
            <person name="Schuelke M."/>
            <person name="Judkewitz B."/>
        </authorList>
    </citation>
    <scope>NUCLEOTIDE SEQUENCE [LARGE SCALE GENOMIC DNA]</scope>
    <source>
        <strain evidence="5 6">Bolton</strain>
    </source>
</reference>
<dbReference type="SMART" id="SM00241">
    <property type="entry name" value="ZP"/>
    <property type="match status" value="1"/>
</dbReference>
<dbReference type="InterPro" id="IPR058876">
    <property type="entry name" value="Ig-like_ZP"/>
</dbReference>
<dbReference type="Gene3D" id="2.60.40.4100">
    <property type="entry name" value="Zona pellucida, ZP-C domain"/>
    <property type="match status" value="1"/>
</dbReference>
<dbReference type="Pfam" id="PF23344">
    <property type="entry name" value="ZP-N"/>
    <property type="match status" value="1"/>
</dbReference>
<dbReference type="STRING" id="623744.A0A553RE89"/>
<dbReference type="InterPro" id="IPR048290">
    <property type="entry name" value="ZP_chr"/>
</dbReference>
<dbReference type="PRINTS" id="PR00023">
    <property type="entry name" value="ZPELLUCIDA"/>
</dbReference>
<evidence type="ECO:0000256" key="2">
    <source>
        <dbReference type="ARBA" id="ARBA00023180"/>
    </source>
</evidence>
<dbReference type="InterPro" id="IPR001507">
    <property type="entry name" value="ZP_dom"/>
</dbReference>
<proteinExistence type="predicted"/>
<evidence type="ECO:0000313" key="5">
    <source>
        <dbReference type="EMBL" id="TRZ00496.1"/>
    </source>
</evidence>
<dbReference type="Gene3D" id="2.60.40.3210">
    <property type="entry name" value="Zona pellucida, ZP-N domain"/>
    <property type="match status" value="1"/>
</dbReference>
<dbReference type="EMBL" id="SRMA01024391">
    <property type="protein sequence ID" value="TRZ00496.1"/>
    <property type="molecule type" value="Genomic_DNA"/>
</dbReference>
<sequence length="919" mass="103970">MTWLLGICSLWLLPVMALAQKHFEVSLQNSVNVMPKQSYHRTGVKTDCLDGFMRLTRKLSTKLNVPSSSDGSQFEPLTPNLASKCGFSIDSDHWGNYKVFASLLNCFAGNMDDTDFRIDLRVRMRGVNKAEQDAFQVGETCTYDQWAPREILCDRNFMEVSVNRLPGEIKAFKPRSAKAQTFDQWSDSVSEAITSKYDIWRMVFFTPKQKAILLDDALKAGYAITTTSSRLVLRSGFDMPETYAENVTGVPMKIIKVTTYFKKQWSVTMLDTVAACPTGGLSFTEEMITWYYPQISPVMSSTDVTYLAMHMGIDGKKIDSAHMEARGYNLTTVEDQIVMTIPVGGPDGYYKSQAVNNLYYIIYVIEPMLELLWSEGGMDATRQRILFPIKTPLAPRPPQFVDLTDVEQRMFIVVLGTFLQDVELVNLTFSSGVLTVDEAIARGFNVQEQLFQNGSKAFRFQVPFSDPFVVRKQVDLRYTIYAITIIYGFMIQPESTPFSYVANLKVNLQDVVLPTLDGSCDDEKFYITISNGNLVDNYNIMLGQEDLTPSQIAEYGIKENTTHTVLAVPFLSSEIAFELMYPTSLRARVDVLVWDPVNKWSLSDFSLACNFPMTMTECFSNGSISALAVKVDAVPELVPHHLTLRDPSCTPIFSDDRFAYFSFDANSCGTIRRFYDGIMIYHNEITLPNWRPNHQEPKSEPFDSEYRVTISCFYTINDTQMITFSTKPRESDPMVEVGYGELQVILRLAFDGSYTGFYLEGDYPVVQFLARPLFFEVTLLQATDPQIELVLENCWATQQKNRSSTPKWDLVVNGCWNPADTHLTVFHPVLPGSVPFPSHVKRFEIQMFTFTQNNIASQDQLFVHCDAVLCDVNQIDAICNRQCPSSAPVHTAKKGQRDAETNRLQRTRLSSGKILLSSS</sequence>
<organism evidence="5 6">
    <name type="scientific">Danionella cerebrum</name>
    <dbReference type="NCBI Taxonomy" id="2873325"/>
    <lineage>
        <taxon>Eukaryota</taxon>
        <taxon>Metazoa</taxon>
        <taxon>Chordata</taxon>
        <taxon>Craniata</taxon>
        <taxon>Vertebrata</taxon>
        <taxon>Euteleostomi</taxon>
        <taxon>Actinopterygii</taxon>
        <taxon>Neopterygii</taxon>
        <taxon>Teleostei</taxon>
        <taxon>Ostariophysi</taxon>
        <taxon>Cypriniformes</taxon>
        <taxon>Danionidae</taxon>
        <taxon>Danioninae</taxon>
        <taxon>Danionella</taxon>
    </lineage>
</organism>
<dbReference type="InterPro" id="IPR042235">
    <property type="entry name" value="ZP-C_dom"/>
</dbReference>
<feature type="signal peptide" evidence="3">
    <location>
        <begin position="1"/>
        <end position="19"/>
    </location>
</feature>
<feature type="domain" description="ZP" evidence="4">
    <location>
        <begin position="617"/>
        <end position="886"/>
    </location>
</feature>